<evidence type="ECO:0000313" key="2">
    <source>
        <dbReference type="EnsemblPlants" id="ORUFI10G05090.1"/>
    </source>
</evidence>
<proteinExistence type="inferred from homology"/>
<sequence length="271" mass="30082">MLAVCRHLVAADAALSVTVVVTEEWHALLESAGVPAALPDRISFATIPNVIPSEHGRGADHIGFIVAVHTRMAAAVERLLDRLLLEQKWRPDAIVADTYLAWGVAVGARRGIPVCSLWTMAATFFWALYHFNLWPPVDGSESEQELSCRSLEQYVPGLSSVRLSDIKTFRASWERPMKIAEEALVNVRKAQCILFTSFHELEPEIINRIAETVPCPIYPIGPSIPHLPRNGDDPGKIGNDDHHSWLDARQENSVLYVSFGSYVTSESNHKN</sequence>
<evidence type="ECO:0000256" key="1">
    <source>
        <dbReference type="ARBA" id="ARBA00009995"/>
    </source>
</evidence>
<dbReference type="EnsemblPlants" id="ORUFI10G05090.1">
    <property type="protein sequence ID" value="ORUFI10G05090.1"/>
    <property type="gene ID" value="ORUFI10G05090"/>
</dbReference>
<dbReference type="Proteomes" id="UP000008022">
    <property type="component" value="Unassembled WGS sequence"/>
</dbReference>
<dbReference type="PANTHER" id="PTHR11926">
    <property type="entry name" value="GLUCOSYL/GLUCURONOSYL TRANSFERASES"/>
    <property type="match status" value="1"/>
</dbReference>
<dbReference type="PANTHER" id="PTHR11926:SF1395">
    <property type="entry name" value="GLYCOSYLTRANSFERASE"/>
    <property type="match status" value="1"/>
</dbReference>
<name>A0A0E0QX70_ORYRU</name>
<comment type="similarity">
    <text evidence="1">Belongs to the UDP-glycosyltransferase family.</text>
</comment>
<dbReference type="HOGENOM" id="CLU_001724_0_3_1"/>
<dbReference type="eggNOG" id="KOG1192">
    <property type="taxonomic scope" value="Eukaryota"/>
</dbReference>
<dbReference type="STRING" id="4529.A0A0E0QX70"/>
<accession>A0A0E0QX70</accession>
<reference evidence="3" key="1">
    <citation type="submission" date="2013-06" db="EMBL/GenBank/DDBJ databases">
        <authorList>
            <person name="Zhao Q."/>
        </authorList>
    </citation>
    <scope>NUCLEOTIDE SEQUENCE</scope>
    <source>
        <strain evidence="3">cv. W1943</strain>
    </source>
</reference>
<dbReference type="GO" id="GO:0080043">
    <property type="term" value="F:quercetin 3-O-glucosyltransferase activity"/>
    <property type="evidence" value="ECO:0007669"/>
    <property type="project" value="TreeGrafter"/>
</dbReference>
<evidence type="ECO:0000313" key="3">
    <source>
        <dbReference type="Proteomes" id="UP000008022"/>
    </source>
</evidence>
<dbReference type="Gramene" id="ORUFI10G05090.1">
    <property type="protein sequence ID" value="ORUFI10G05090.1"/>
    <property type="gene ID" value="ORUFI10G05090"/>
</dbReference>
<dbReference type="GO" id="GO:0080044">
    <property type="term" value="F:quercetin 7-O-glucosyltransferase activity"/>
    <property type="evidence" value="ECO:0007669"/>
    <property type="project" value="TreeGrafter"/>
</dbReference>
<dbReference type="AlphaFoldDB" id="A0A0E0QX70"/>
<organism evidence="2 3">
    <name type="scientific">Oryza rufipogon</name>
    <name type="common">Brownbeard rice</name>
    <name type="synonym">Asian wild rice</name>
    <dbReference type="NCBI Taxonomy" id="4529"/>
    <lineage>
        <taxon>Eukaryota</taxon>
        <taxon>Viridiplantae</taxon>
        <taxon>Streptophyta</taxon>
        <taxon>Embryophyta</taxon>
        <taxon>Tracheophyta</taxon>
        <taxon>Spermatophyta</taxon>
        <taxon>Magnoliopsida</taxon>
        <taxon>Liliopsida</taxon>
        <taxon>Poales</taxon>
        <taxon>Poaceae</taxon>
        <taxon>BOP clade</taxon>
        <taxon>Oryzoideae</taxon>
        <taxon>Oryzeae</taxon>
        <taxon>Oryzinae</taxon>
        <taxon>Oryza</taxon>
    </lineage>
</organism>
<dbReference type="Gene3D" id="3.40.50.2000">
    <property type="entry name" value="Glycogen Phosphorylase B"/>
    <property type="match status" value="1"/>
</dbReference>
<keyword evidence="3" id="KW-1185">Reference proteome</keyword>
<dbReference type="OMA" id="TFRASWE"/>
<protein>
    <submittedName>
        <fullName evidence="2">Uncharacterized protein</fullName>
    </submittedName>
</protein>
<dbReference type="SUPFAM" id="SSF53756">
    <property type="entry name" value="UDP-Glycosyltransferase/glycogen phosphorylase"/>
    <property type="match status" value="1"/>
</dbReference>
<reference evidence="2" key="2">
    <citation type="submission" date="2015-06" db="UniProtKB">
        <authorList>
            <consortium name="EnsemblPlants"/>
        </authorList>
    </citation>
    <scope>IDENTIFICATION</scope>
</reference>